<comment type="caution">
    <text evidence="14">The sequence shown here is derived from an EMBL/GenBank/DDBJ whole genome shotgun (WGS) entry which is preliminary data.</text>
</comment>
<evidence type="ECO:0000256" key="10">
    <source>
        <dbReference type="ARBA" id="ARBA00023033"/>
    </source>
</evidence>
<dbReference type="EMBL" id="JAAGAX010000027">
    <property type="protein sequence ID" value="KAF2283048.1"/>
    <property type="molecule type" value="Genomic_DNA"/>
</dbReference>
<name>A0A6A6K4D7_HEVBR</name>
<evidence type="ECO:0000313" key="14">
    <source>
        <dbReference type="EMBL" id="KAF2283048.1"/>
    </source>
</evidence>
<dbReference type="PROSITE" id="PS51257">
    <property type="entry name" value="PROKAR_LIPOPROTEIN"/>
    <property type="match status" value="1"/>
</dbReference>
<evidence type="ECO:0000256" key="2">
    <source>
        <dbReference type="ARBA" id="ARBA00004167"/>
    </source>
</evidence>
<comment type="subcellular location">
    <subcellularLocation>
        <location evidence="2">Membrane</location>
        <topology evidence="2">Single-pass membrane protein</topology>
    </subcellularLocation>
</comment>
<evidence type="ECO:0008006" key="16">
    <source>
        <dbReference type="Google" id="ProtNLM"/>
    </source>
</evidence>
<evidence type="ECO:0000256" key="6">
    <source>
        <dbReference type="ARBA" id="ARBA00022723"/>
    </source>
</evidence>
<keyword evidence="8 13" id="KW-0560">Oxidoreductase</keyword>
<dbReference type="GO" id="GO:0016020">
    <property type="term" value="C:membrane"/>
    <property type="evidence" value="ECO:0007669"/>
    <property type="project" value="UniProtKB-SubCell"/>
</dbReference>
<evidence type="ECO:0000256" key="7">
    <source>
        <dbReference type="ARBA" id="ARBA00022989"/>
    </source>
</evidence>
<organism evidence="14 15">
    <name type="scientific">Hevea brasiliensis</name>
    <name type="common">Para rubber tree</name>
    <name type="synonym">Siphonia brasiliensis</name>
    <dbReference type="NCBI Taxonomy" id="3981"/>
    <lineage>
        <taxon>Eukaryota</taxon>
        <taxon>Viridiplantae</taxon>
        <taxon>Streptophyta</taxon>
        <taxon>Embryophyta</taxon>
        <taxon>Tracheophyta</taxon>
        <taxon>Spermatophyta</taxon>
        <taxon>Magnoliopsida</taxon>
        <taxon>eudicotyledons</taxon>
        <taxon>Gunneridae</taxon>
        <taxon>Pentapetalae</taxon>
        <taxon>rosids</taxon>
        <taxon>fabids</taxon>
        <taxon>Malpighiales</taxon>
        <taxon>Euphorbiaceae</taxon>
        <taxon>Crotonoideae</taxon>
        <taxon>Micrandreae</taxon>
        <taxon>Hevea</taxon>
    </lineage>
</organism>
<protein>
    <recommendedName>
        <fullName evidence="16">Cytochrome P450</fullName>
    </recommendedName>
</protein>
<keyword evidence="6 12" id="KW-0479">Metal-binding</keyword>
<dbReference type="GO" id="GO:0020037">
    <property type="term" value="F:heme binding"/>
    <property type="evidence" value="ECO:0007669"/>
    <property type="project" value="InterPro"/>
</dbReference>
<comment type="cofactor">
    <cofactor evidence="1 12">
        <name>heme</name>
        <dbReference type="ChEBI" id="CHEBI:30413"/>
    </cofactor>
</comment>
<dbReference type="PRINTS" id="PR00463">
    <property type="entry name" value="EP450I"/>
</dbReference>
<dbReference type="InterPro" id="IPR052306">
    <property type="entry name" value="CYP450_71D"/>
</dbReference>
<dbReference type="SUPFAM" id="SSF48264">
    <property type="entry name" value="Cytochrome P450"/>
    <property type="match status" value="1"/>
</dbReference>
<comment type="similarity">
    <text evidence="3 13">Belongs to the cytochrome P450 family.</text>
</comment>
<evidence type="ECO:0000256" key="1">
    <source>
        <dbReference type="ARBA" id="ARBA00001971"/>
    </source>
</evidence>
<gene>
    <name evidence="14" type="ORF">GH714_043067</name>
</gene>
<dbReference type="PANTHER" id="PTHR47953:SF19">
    <property type="entry name" value="OS06G0641600 PROTEIN"/>
    <property type="match status" value="1"/>
</dbReference>
<sequence length="229" mass="25854">MELKLAVLFNSDTNRVPKYGPTNPLFSSACKLPPFHLPGVQDMEEIQRLHPSSRTLAVTSFGNLHQLAGSALPHNRLRDLTRIYGPVMVAMIPRQCREKTQIYGYDINPKTKVFVHIWAIGRDPNIWIEADKFLPERFIDSSIDFKGSNFEFIPFGAGKRICPGMTLGLVNLELVLAQLLYHFDWKLPDGITPENLDMSEGFGGAIKRGVDLKLIPIPFRPQPITRICN</sequence>
<dbReference type="GO" id="GO:0004497">
    <property type="term" value="F:monooxygenase activity"/>
    <property type="evidence" value="ECO:0007669"/>
    <property type="project" value="UniProtKB-KW"/>
</dbReference>
<keyword evidence="9 12" id="KW-0408">Iron</keyword>
<dbReference type="GO" id="GO:0005506">
    <property type="term" value="F:iron ion binding"/>
    <property type="evidence" value="ECO:0007669"/>
    <property type="project" value="InterPro"/>
</dbReference>
<dbReference type="Proteomes" id="UP000467840">
    <property type="component" value="Unassembled WGS sequence"/>
</dbReference>
<dbReference type="Pfam" id="PF00067">
    <property type="entry name" value="p450"/>
    <property type="match status" value="1"/>
</dbReference>
<evidence type="ECO:0000256" key="3">
    <source>
        <dbReference type="ARBA" id="ARBA00010617"/>
    </source>
</evidence>
<feature type="binding site" description="axial binding residue" evidence="12">
    <location>
        <position position="162"/>
    </location>
    <ligand>
        <name>heme</name>
        <dbReference type="ChEBI" id="CHEBI:30413"/>
    </ligand>
    <ligandPart>
        <name>Fe</name>
        <dbReference type="ChEBI" id="CHEBI:18248"/>
    </ligandPart>
</feature>
<evidence type="ECO:0000256" key="8">
    <source>
        <dbReference type="ARBA" id="ARBA00023002"/>
    </source>
</evidence>
<dbReference type="InterPro" id="IPR017972">
    <property type="entry name" value="Cyt_P450_CS"/>
</dbReference>
<dbReference type="InterPro" id="IPR001128">
    <property type="entry name" value="Cyt_P450"/>
</dbReference>
<keyword evidence="11" id="KW-0472">Membrane</keyword>
<reference evidence="14 15" key="1">
    <citation type="journal article" date="2020" name="Mol. Plant">
        <title>The Chromosome-Based Rubber Tree Genome Provides New Insights into Spurge Genome Evolution and Rubber Biosynthesis.</title>
        <authorList>
            <person name="Liu J."/>
            <person name="Shi C."/>
            <person name="Shi C.C."/>
            <person name="Li W."/>
            <person name="Zhang Q.J."/>
            <person name="Zhang Y."/>
            <person name="Li K."/>
            <person name="Lu H.F."/>
            <person name="Shi C."/>
            <person name="Zhu S.T."/>
            <person name="Xiao Z.Y."/>
            <person name="Nan H."/>
            <person name="Yue Y."/>
            <person name="Zhu X.G."/>
            <person name="Wu Y."/>
            <person name="Hong X.N."/>
            <person name="Fan G.Y."/>
            <person name="Tong Y."/>
            <person name="Zhang D."/>
            <person name="Mao C.L."/>
            <person name="Liu Y.L."/>
            <person name="Hao S.J."/>
            <person name="Liu W.Q."/>
            <person name="Lv M.Q."/>
            <person name="Zhang H.B."/>
            <person name="Liu Y."/>
            <person name="Hu-Tang G.R."/>
            <person name="Wang J.P."/>
            <person name="Wang J.H."/>
            <person name="Sun Y.H."/>
            <person name="Ni S.B."/>
            <person name="Chen W.B."/>
            <person name="Zhang X.C."/>
            <person name="Jiao Y.N."/>
            <person name="Eichler E.E."/>
            <person name="Li G.H."/>
            <person name="Liu X."/>
            <person name="Gao L.Z."/>
        </authorList>
    </citation>
    <scope>NUCLEOTIDE SEQUENCE [LARGE SCALE GENOMIC DNA]</scope>
    <source>
        <strain evidence="15">cv. GT1</strain>
        <tissue evidence="14">Leaf</tissue>
    </source>
</reference>
<dbReference type="Gene3D" id="1.10.630.10">
    <property type="entry name" value="Cytochrome P450"/>
    <property type="match status" value="1"/>
</dbReference>
<evidence type="ECO:0000256" key="11">
    <source>
        <dbReference type="ARBA" id="ARBA00023136"/>
    </source>
</evidence>
<evidence type="ECO:0000256" key="12">
    <source>
        <dbReference type="PIRSR" id="PIRSR602401-1"/>
    </source>
</evidence>
<proteinExistence type="inferred from homology"/>
<evidence type="ECO:0000256" key="13">
    <source>
        <dbReference type="RuleBase" id="RU000461"/>
    </source>
</evidence>
<dbReference type="InterPro" id="IPR036396">
    <property type="entry name" value="Cyt_P450_sf"/>
</dbReference>
<keyword evidence="15" id="KW-1185">Reference proteome</keyword>
<keyword evidence="5" id="KW-0812">Transmembrane</keyword>
<evidence type="ECO:0000256" key="9">
    <source>
        <dbReference type="ARBA" id="ARBA00023004"/>
    </source>
</evidence>
<evidence type="ECO:0000256" key="5">
    <source>
        <dbReference type="ARBA" id="ARBA00022692"/>
    </source>
</evidence>
<keyword evidence="7" id="KW-1133">Transmembrane helix</keyword>
<dbReference type="InterPro" id="IPR002401">
    <property type="entry name" value="Cyt_P450_E_grp-I"/>
</dbReference>
<dbReference type="PANTHER" id="PTHR47953">
    <property type="entry name" value="OS08G0105600 PROTEIN"/>
    <property type="match status" value="1"/>
</dbReference>
<evidence type="ECO:0000256" key="4">
    <source>
        <dbReference type="ARBA" id="ARBA00022617"/>
    </source>
</evidence>
<dbReference type="PROSITE" id="PS00086">
    <property type="entry name" value="CYTOCHROME_P450"/>
    <property type="match status" value="1"/>
</dbReference>
<keyword evidence="4 12" id="KW-0349">Heme</keyword>
<keyword evidence="10 13" id="KW-0503">Monooxygenase</keyword>
<dbReference type="GO" id="GO:0016705">
    <property type="term" value="F:oxidoreductase activity, acting on paired donors, with incorporation or reduction of molecular oxygen"/>
    <property type="evidence" value="ECO:0007669"/>
    <property type="project" value="InterPro"/>
</dbReference>
<dbReference type="AlphaFoldDB" id="A0A6A6K4D7"/>
<accession>A0A6A6K4D7</accession>
<evidence type="ECO:0000313" key="15">
    <source>
        <dbReference type="Proteomes" id="UP000467840"/>
    </source>
</evidence>